<dbReference type="Pfam" id="PF03754">
    <property type="entry name" value="At2g31720-like"/>
    <property type="match status" value="1"/>
</dbReference>
<dbReference type="EMBL" id="CAKOAT010000002">
    <property type="protein sequence ID" value="CAH8282380.1"/>
    <property type="molecule type" value="Genomic_DNA"/>
</dbReference>
<dbReference type="AlphaFoldDB" id="A0ABC8IV52"/>
<sequence length="171" mass="19799">MVEPQPPKWILDAMSKFNGMEPRLITTKKVLFASDLNQSQTRLMLPANKFLSKKEFRREEEIRVLEGSSKATRTEGVHAIFVDPDFKTYGVSLKQWKNMVVSRWNPVLDDFKTLNDVPSSKDEECFCLDDFPDFPKLDLFHFLEEYANVDALPDLGYFENTDVVASFYDDA</sequence>
<evidence type="ECO:0000313" key="2">
    <source>
        <dbReference type="Proteomes" id="UP001642260"/>
    </source>
</evidence>
<organism evidence="1 2">
    <name type="scientific">Eruca vesicaria subsp. sativa</name>
    <name type="common">Garden rocket</name>
    <name type="synonym">Eruca sativa</name>
    <dbReference type="NCBI Taxonomy" id="29727"/>
    <lineage>
        <taxon>Eukaryota</taxon>
        <taxon>Viridiplantae</taxon>
        <taxon>Streptophyta</taxon>
        <taxon>Embryophyta</taxon>
        <taxon>Tracheophyta</taxon>
        <taxon>Spermatophyta</taxon>
        <taxon>Magnoliopsida</taxon>
        <taxon>eudicotyledons</taxon>
        <taxon>Gunneridae</taxon>
        <taxon>Pentapetalae</taxon>
        <taxon>rosids</taxon>
        <taxon>malvids</taxon>
        <taxon>Brassicales</taxon>
        <taxon>Brassicaceae</taxon>
        <taxon>Brassiceae</taxon>
        <taxon>Eruca</taxon>
    </lineage>
</organism>
<comment type="caution">
    <text evidence="1">The sequence shown here is derived from an EMBL/GenBank/DDBJ whole genome shotgun (WGS) entry which is preliminary data.</text>
</comment>
<gene>
    <name evidence="1" type="ORF">ERUC_LOCUS373</name>
</gene>
<reference evidence="1 2" key="1">
    <citation type="submission" date="2022-03" db="EMBL/GenBank/DDBJ databases">
        <authorList>
            <person name="Macdonald S."/>
            <person name="Ahmed S."/>
            <person name="Newling K."/>
        </authorList>
    </citation>
    <scope>NUCLEOTIDE SEQUENCE [LARGE SCALE GENOMIC DNA]</scope>
</reference>
<dbReference type="InterPro" id="IPR005508">
    <property type="entry name" value="At2g31720-like"/>
</dbReference>
<protein>
    <submittedName>
        <fullName evidence="1">Uncharacterized protein</fullName>
    </submittedName>
</protein>
<proteinExistence type="predicted"/>
<evidence type="ECO:0000313" key="1">
    <source>
        <dbReference type="EMBL" id="CAH8282380.1"/>
    </source>
</evidence>
<keyword evidence="2" id="KW-1185">Reference proteome</keyword>
<dbReference type="Proteomes" id="UP001642260">
    <property type="component" value="Unassembled WGS sequence"/>
</dbReference>
<accession>A0ABC8IV52</accession>
<dbReference type="PANTHER" id="PTHR31541:SF46">
    <property type="entry name" value="GENOME ASSEMBLY, CHROMOSOME: A04"/>
    <property type="match status" value="1"/>
</dbReference>
<dbReference type="PANTHER" id="PTHR31541">
    <property type="entry name" value="B3 DOMAIN PLANT PROTEIN-RELATED"/>
    <property type="match status" value="1"/>
</dbReference>
<name>A0ABC8IV52_ERUVS</name>